<dbReference type="Pfam" id="PF13540">
    <property type="entry name" value="RCC1_2"/>
    <property type="match status" value="2"/>
</dbReference>
<feature type="repeat" description="RCC1" evidence="2">
    <location>
        <begin position="50"/>
        <end position="101"/>
    </location>
</feature>
<evidence type="ECO:0000313" key="4">
    <source>
        <dbReference type="EMBL" id="EAX89021.1"/>
    </source>
</evidence>
<feature type="repeat" description="RCC1" evidence="2">
    <location>
        <begin position="226"/>
        <end position="277"/>
    </location>
</feature>
<name>A2G1E1_TRIV3</name>
<dbReference type="EMBL" id="DS114242">
    <property type="protein sequence ID" value="EAX89021.1"/>
    <property type="molecule type" value="Genomic_DNA"/>
</dbReference>
<dbReference type="InterPro" id="IPR051210">
    <property type="entry name" value="Ub_ligase/GEF_domain"/>
</dbReference>
<evidence type="ECO:0008006" key="6">
    <source>
        <dbReference type="Google" id="ProtNLM"/>
    </source>
</evidence>
<dbReference type="PANTHER" id="PTHR22870">
    <property type="entry name" value="REGULATOR OF CHROMOSOME CONDENSATION"/>
    <property type="match status" value="1"/>
</dbReference>
<dbReference type="AlphaFoldDB" id="A2G1E1"/>
<accession>A2G1E1</accession>
<dbReference type="RefSeq" id="XP_001301951.1">
    <property type="nucleotide sequence ID" value="XM_001301950.1"/>
</dbReference>
<dbReference type="OrthoDB" id="10256179at2759"/>
<organism evidence="4 5">
    <name type="scientific">Trichomonas vaginalis (strain ATCC PRA-98 / G3)</name>
    <dbReference type="NCBI Taxonomy" id="412133"/>
    <lineage>
        <taxon>Eukaryota</taxon>
        <taxon>Metamonada</taxon>
        <taxon>Parabasalia</taxon>
        <taxon>Trichomonadida</taxon>
        <taxon>Trichomonadidae</taxon>
        <taxon>Trichomonas</taxon>
    </lineage>
</organism>
<dbReference type="SMR" id="A2G1E1"/>
<dbReference type="InterPro" id="IPR009091">
    <property type="entry name" value="RCC1/BLIP-II"/>
</dbReference>
<dbReference type="PROSITE" id="PS50012">
    <property type="entry name" value="RCC1_3"/>
    <property type="match status" value="4"/>
</dbReference>
<protein>
    <recommendedName>
        <fullName evidence="6">Regulator of chromosome condensation family protein</fullName>
    </recommendedName>
</protein>
<proteinExistence type="predicted"/>
<dbReference type="Proteomes" id="UP000001542">
    <property type="component" value="Unassembled WGS sequence"/>
</dbReference>
<dbReference type="VEuPathDB" id="TrichDB:TVAGG3_0234840"/>
<sequence>MPIYSAGADGGNRLGRPGPGKTPAIVPIESKGVKCIAVGWRHNIVIFDDGKAVCWGDNSDFQLGLSHIGEFSRPFPLDCFPDEQIAWAHCGDKSTTFLTTTGKVYTCGLSTGRRILEIQIPKPAIYVTSGCAVSVAIDVDGAIYRANAGNVSAQRWVLPDPVCDAAVGSNFVLALTTQGQVYGIDKFAMEGTGSTTTFLPVPSLQNIQVARVFAYNEHAAVITRDGRVMMCGNGESGRLGFGDTESRNRFEFLTDLDGANIIEIDMGDASTIFIGHDGSVYGCGASADGRLMCGESTDLIVPTRSMHVPGKAVFVRCGCFHSVVLTDSIRPVHPALKFFKMTGNLVAIARSILVGGKTVNTAASSLTIYDLLPGDTVKHQKYGEGKTIGVLCANIIVSFNGTMREVEPDSIQFVTRKGYSLYEGTNDTGETSAFDGGSICSLFGFKGGSVVTGPDQKPFTVLGYAHGTVWFADDTGRAFCLKEDGLKNLHSLFRDETSKYYDTPEGNLPIKEIEPFYARYNTSIYKVLGLFGSSYLAKLVNGKIKLIPQKKSIKLQSNTQFKELDRVFVESLKENGTVLGCLSEKIIFLSDKGLVSNGKPVIIANKECTLIARFCGEGKRTVNGVEYDVSIEAERSYPYLPSDIILSKEDDSIYTVIGRKDEKLWIQKSDNGEVHPFLNEKVILLRRHFRTGHYAYPFVTKEDVLPLAKVAIAAMAGLGVLPGNEIIIEDRNYIVCGIANHCLWLCDVETQTFAGIAKQSFNLKESIKIVKDLSDNINLLMVSN</sequence>
<dbReference type="Gene3D" id="2.130.10.30">
    <property type="entry name" value="Regulator of chromosome condensation 1/beta-lactamase-inhibitor protein II"/>
    <property type="match status" value="2"/>
</dbReference>
<dbReference type="InterPro" id="IPR000408">
    <property type="entry name" value="Reg_chr_condens"/>
</dbReference>
<dbReference type="STRING" id="5722.A2G1E1"/>
<keyword evidence="5" id="KW-1185">Reference proteome</keyword>
<keyword evidence="1" id="KW-0677">Repeat</keyword>
<feature type="region of interest" description="Disordered" evidence="3">
    <location>
        <begin position="1"/>
        <end position="23"/>
    </location>
</feature>
<dbReference type="GO" id="GO:0005737">
    <property type="term" value="C:cytoplasm"/>
    <property type="evidence" value="ECO:0000318"/>
    <property type="project" value="GO_Central"/>
</dbReference>
<feature type="repeat" description="RCC1" evidence="2">
    <location>
        <begin position="1"/>
        <end position="49"/>
    </location>
</feature>
<reference evidence="4" key="1">
    <citation type="submission" date="2006-10" db="EMBL/GenBank/DDBJ databases">
        <authorList>
            <person name="Amadeo P."/>
            <person name="Zhao Q."/>
            <person name="Wortman J."/>
            <person name="Fraser-Liggett C."/>
            <person name="Carlton J."/>
        </authorList>
    </citation>
    <scope>NUCLEOTIDE SEQUENCE</scope>
    <source>
        <strain evidence="4">G3</strain>
    </source>
</reference>
<reference evidence="4" key="2">
    <citation type="journal article" date="2007" name="Science">
        <title>Draft genome sequence of the sexually transmitted pathogen Trichomonas vaginalis.</title>
        <authorList>
            <person name="Carlton J.M."/>
            <person name="Hirt R.P."/>
            <person name="Silva J.C."/>
            <person name="Delcher A.L."/>
            <person name="Schatz M."/>
            <person name="Zhao Q."/>
            <person name="Wortman J.R."/>
            <person name="Bidwell S.L."/>
            <person name="Alsmark U.C.M."/>
            <person name="Besteiro S."/>
            <person name="Sicheritz-Ponten T."/>
            <person name="Noel C.J."/>
            <person name="Dacks J.B."/>
            <person name="Foster P.G."/>
            <person name="Simillion C."/>
            <person name="Van de Peer Y."/>
            <person name="Miranda-Saavedra D."/>
            <person name="Barton G.J."/>
            <person name="Westrop G.D."/>
            <person name="Mueller S."/>
            <person name="Dessi D."/>
            <person name="Fiori P.L."/>
            <person name="Ren Q."/>
            <person name="Paulsen I."/>
            <person name="Zhang H."/>
            <person name="Bastida-Corcuera F.D."/>
            <person name="Simoes-Barbosa A."/>
            <person name="Brown M.T."/>
            <person name="Hayes R.D."/>
            <person name="Mukherjee M."/>
            <person name="Okumura C.Y."/>
            <person name="Schneider R."/>
            <person name="Smith A.J."/>
            <person name="Vanacova S."/>
            <person name="Villalvazo M."/>
            <person name="Haas B.J."/>
            <person name="Pertea M."/>
            <person name="Feldblyum T.V."/>
            <person name="Utterback T.R."/>
            <person name="Shu C.L."/>
            <person name="Osoegawa K."/>
            <person name="de Jong P.J."/>
            <person name="Hrdy I."/>
            <person name="Horvathova L."/>
            <person name="Zubacova Z."/>
            <person name="Dolezal P."/>
            <person name="Malik S.B."/>
            <person name="Logsdon J.M. Jr."/>
            <person name="Henze K."/>
            <person name="Gupta A."/>
            <person name="Wang C.C."/>
            <person name="Dunne R.L."/>
            <person name="Upcroft J.A."/>
            <person name="Upcroft P."/>
            <person name="White O."/>
            <person name="Salzberg S.L."/>
            <person name="Tang P."/>
            <person name="Chiu C.-H."/>
            <person name="Lee Y.-S."/>
            <person name="Embley T.M."/>
            <person name="Coombs G.H."/>
            <person name="Mottram J.C."/>
            <person name="Tachezy J."/>
            <person name="Fraser-Liggett C.M."/>
            <person name="Johnson P.J."/>
        </authorList>
    </citation>
    <scope>NUCLEOTIDE SEQUENCE [LARGE SCALE GENOMIC DNA]</scope>
    <source>
        <strain evidence="4">G3</strain>
    </source>
</reference>
<evidence type="ECO:0000256" key="2">
    <source>
        <dbReference type="PROSITE-ProRule" id="PRU00235"/>
    </source>
</evidence>
<dbReference type="eggNOG" id="KOG0941">
    <property type="taxonomic scope" value="Eukaryota"/>
</dbReference>
<dbReference type="KEGG" id="tva:4746686"/>
<dbReference type="InParanoid" id="A2G1E1"/>
<feature type="repeat" description="RCC1" evidence="2">
    <location>
        <begin position="278"/>
        <end position="328"/>
    </location>
</feature>
<dbReference type="VEuPathDB" id="TrichDB:TVAG_357590"/>
<evidence type="ECO:0000256" key="1">
    <source>
        <dbReference type="ARBA" id="ARBA00022737"/>
    </source>
</evidence>
<evidence type="ECO:0000256" key="3">
    <source>
        <dbReference type="SAM" id="MobiDB-lite"/>
    </source>
</evidence>
<evidence type="ECO:0000313" key="5">
    <source>
        <dbReference type="Proteomes" id="UP000001542"/>
    </source>
</evidence>
<dbReference type="SUPFAM" id="SSF50985">
    <property type="entry name" value="RCC1/BLIP-II"/>
    <property type="match status" value="1"/>
</dbReference>
<gene>
    <name evidence="4" type="ORF">TVAG_357590</name>
</gene>
<dbReference type="PANTHER" id="PTHR22870:SF408">
    <property type="entry name" value="OS09G0560450 PROTEIN"/>
    <property type="match status" value="1"/>
</dbReference>